<name>A0ABV5FVH2_9MICC</name>
<gene>
    <name evidence="2" type="ORF">ACFFX0_03350</name>
</gene>
<accession>A0ABV5FVH2</accession>
<reference evidence="2 3" key="1">
    <citation type="submission" date="2024-09" db="EMBL/GenBank/DDBJ databases">
        <authorList>
            <person name="Sun Q."/>
            <person name="Mori K."/>
        </authorList>
    </citation>
    <scope>NUCLEOTIDE SEQUENCE [LARGE SCALE GENOMIC DNA]</scope>
    <source>
        <strain evidence="2 3">CCM 7609</strain>
    </source>
</reference>
<keyword evidence="3" id="KW-1185">Reference proteome</keyword>
<proteinExistence type="predicted"/>
<feature type="region of interest" description="Disordered" evidence="1">
    <location>
        <begin position="19"/>
        <end position="88"/>
    </location>
</feature>
<feature type="compositionally biased region" description="Basic residues" evidence="1">
    <location>
        <begin position="47"/>
        <end position="58"/>
    </location>
</feature>
<organism evidence="2 3">
    <name type="scientific">Citricoccus parietis</name>
    <dbReference type="NCBI Taxonomy" id="592307"/>
    <lineage>
        <taxon>Bacteria</taxon>
        <taxon>Bacillati</taxon>
        <taxon>Actinomycetota</taxon>
        <taxon>Actinomycetes</taxon>
        <taxon>Micrococcales</taxon>
        <taxon>Micrococcaceae</taxon>
        <taxon>Citricoccus</taxon>
    </lineage>
</organism>
<dbReference type="EMBL" id="JBHMFI010000001">
    <property type="protein sequence ID" value="MFB9070273.1"/>
    <property type="molecule type" value="Genomic_DNA"/>
</dbReference>
<dbReference type="Proteomes" id="UP001589575">
    <property type="component" value="Unassembled WGS sequence"/>
</dbReference>
<protein>
    <submittedName>
        <fullName evidence="2">Uncharacterized protein</fullName>
    </submittedName>
</protein>
<comment type="caution">
    <text evidence="2">The sequence shown here is derived from an EMBL/GenBank/DDBJ whole genome shotgun (WGS) entry which is preliminary data.</text>
</comment>
<sequence>MPCWRTVERWSWRARRSQALEIRSSSPSPATRLSRRTRNSWTASVQHGRKPSTMRRRIPTWCGPRSPTSLAWTPSLPPTSPSKASRPS</sequence>
<evidence type="ECO:0000313" key="2">
    <source>
        <dbReference type="EMBL" id="MFB9070273.1"/>
    </source>
</evidence>
<evidence type="ECO:0000256" key="1">
    <source>
        <dbReference type="SAM" id="MobiDB-lite"/>
    </source>
</evidence>
<evidence type="ECO:0000313" key="3">
    <source>
        <dbReference type="Proteomes" id="UP001589575"/>
    </source>
</evidence>